<sequence length="48" mass="5350">MQNIVVFLKTAAGLGMCTGIHITGIRMGQWWQRGGRGQSFVYNYVCSL</sequence>
<dbReference type="AlphaFoldDB" id="A0A5B7FBM2"/>
<evidence type="ECO:0000313" key="2">
    <source>
        <dbReference type="Proteomes" id="UP000324222"/>
    </source>
</evidence>
<accession>A0A5B7FBM2</accession>
<name>A0A5B7FBM2_PORTR</name>
<comment type="caution">
    <text evidence="1">The sequence shown here is derived from an EMBL/GenBank/DDBJ whole genome shotgun (WGS) entry which is preliminary data.</text>
</comment>
<gene>
    <name evidence="1" type="ORF">E2C01_037514</name>
</gene>
<organism evidence="1 2">
    <name type="scientific">Portunus trituberculatus</name>
    <name type="common">Swimming crab</name>
    <name type="synonym">Neptunus trituberculatus</name>
    <dbReference type="NCBI Taxonomy" id="210409"/>
    <lineage>
        <taxon>Eukaryota</taxon>
        <taxon>Metazoa</taxon>
        <taxon>Ecdysozoa</taxon>
        <taxon>Arthropoda</taxon>
        <taxon>Crustacea</taxon>
        <taxon>Multicrustacea</taxon>
        <taxon>Malacostraca</taxon>
        <taxon>Eumalacostraca</taxon>
        <taxon>Eucarida</taxon>
        <taxon>Decapoda</taxon>
        <taxon>Pleocyemata</taxon>
        <taxon>Brachyura</taxon>
        <taxon>Eubrachyura</taxon>
        <taxon>Portunoidea</taxon>
        <taxon>Portunidae</taxon>
        <taxon>Portuninae</taxon>
        <taxon>Portunus</taxon>
    </lineage>
</organism>
<reference evidence="1 2" key="1">
    <citation type="submission" date="2019-05" db="EMBL/GenBank/DDBJ databases">
        <title>Another draft genome of Portunus trituberculatus and its Hox gene families provides insights of decapod evolution.</title>
        <authorList>
            <person name="Jeong J.-H."/>
            <person name="Song I."/>
            <person name="Kim S."/>
            <person name="Choi T."/>
            <person name="Kim D."/>
            <person name="Ryu S."/>
            <person name="Kim W."/>
        </authorList>
    </citation>
    <scope>NUCLEOTIDE SEQUENCE [LARGE SCALE GENOMIC DNA]</scope>
    <source>
        <tissue evidence="1">Muscle</tissue>
    </source>
</reference>
<evidence type="ECO:0000313" key="1">
    <source>
        <dbReference type="EMBL" id="MPC43862.1"/>
    </source>
</evidence>
<proteinExistence type="predicted"/>
<protein>
    <submittedName>
        <fullName evidence="1">Uncharacterized protein</fullName>
    </submittedName>
</protein>
<keyword evidence="2" id="KW-1185">Reference proteome</keyword>
<dbReference type="EMBL" id="VSRR010006018">
    <property type="protein sequence ID" value="MPC43862.1"/>
    <property type="molecule type" value="Genomic_DNA"/>
</dbReference>
<dbReference type="Proteomes" id="UP000324222">
    <property type="component" value="Unassembled WGS sequence"/>
</dbReference>